<protein>
    <submittedName>
        <fullName evidence="1">RidA family protein</fullName>
        <ecNumber evidence="1">3.5.-.-</ecNumber>
    </submittedName>
</protein>
<accession>A0ABZ2U738</accession>
<sequence length="135" mass="13926">MSGAVDRFGSAALHDGGFAYGARIASNSLIVTAGLSPLDADGQIVGPDDPVAQMTRTVQCLDEILAEQRAQRADIAKLTTYVATTDHAVIGAAWQALDAAFDGAAPPAIVVGVTVLPYPRQLVEIEAIIATGPVR</sequence>
<gene>
    <name evidence="1" type="ORF">RVF87_04645</name>
</gene>
<name>A0ABZ2U738_9ACTN</name>
<dbReference type="CDD" id="cd00448">
    <property type="entry name" value="YjgF_YER057c_UK114_family"/>
    <property type="match status" value="1"/>
</dbReference>
<evidence type="ECO:0000313" key="2">
    <source>
        <dbReference type="Proteomes" id="UP001479933"/>
    </source>
</evidence>
<keyword evidence="2" id="KW-1185">Reference proteome</keyword>
<dbReference type="Gene3D" id="3.30.1330.40">
    <property type="entry name" value="RutC-like"/>
    <property type="match status" value="1"/>
</dbReference>
<dbReference type="EC" id="3.5.-.-" evidence="1"/>
<dbReference type="InterPro" id="IPR006175">
    <property type="entry name" value="YjgF/YER057c/UK114"/>
</dbReference>
<dbReference type="GO" id="GO:0016787">
    <property type="term" value="F:hydrolase activity"/>
    <property type="evidence" value="ECO:0007669"/>
    <property type="project" value="UniProtKB-KW"/>
</dbReference>
<evidence type="ECO:0000313" key="1">
    <source>
        <dbReference type="EMBL" id="WYY08369.1"/>
    </source>
</evidence>
<keyword evidence="1" id="KW-0378">Hydrolase</keyword>
<proteinExistence type="predicted"/>
<dbReference type="EMBL" id="CP136137">
    <property type="protein sequence ID" value="WYY08369.1"/>
    <property type="molecule type" value="Genomic_DNA"/>
</dbReference>
<dbReference type="Pfam" id="PF01042">
    <property type="entry name" value="Ribonuc_L-PSP"/>
    <property type="match status" value="1"/>
</dbReference>
<dbReference type="SUPFAM" id="SSF55298">
    <property type="entry name" value="YjgF-like"/>
    <property type="match status" value="1"/>
</dbReference>
<dbReference type="InterPro" id="IPR035959">
    <property type="entry name" value="RutC-like_sf"/>
</dbReference>
<dbReference type="RefSeq" id="WP_066168781.1">
    <property type="nucleotide sequence ID" value="NZ_CP136137.1"/>
</dbReference>
<organism evidence="1 2">
    <name type="scientific">Gordonia hydrophobica</name>
    <dbReference type="NCBI Taxonomy" id="40516"/>
    <lineage>
        <taxon>Bacteria</taxon>
        <taxon>Bacillati</taxon>
        <taxon>Actinomycetota</taxon>
        <taxon>Actinomycetes</taxon>
        <taxon>Mycobacteriales</taxon>
        <taxon>Gordoniaceae</taxon>
        <taxon>Gordonia</taxon>
    </lineage>
</organism>
<dbReference type="Proteomes" id="UP001479933">
    <property type="component" value="Chromosome"/>
</dbReference>
<reference evidence="1 2" key="1">
    <citation type="journal article" date="2023" name="Virus Evol.">
        <title>Computational host range prediction-The good, the bad, and the ugly.</title>
        <authorList>
            <person name="Howell A.A."/>
            <person name="Versoza C.J."/>
            <person name="Pfeifer S.P."/>
        </authorList>
    </citation>
    <scope>NUCLEOTIDE SEQUENCE [LARGE SCALE GENOMIC DNA]</scope>
    <source>
        <strain evidence="1 2">1610/1b</strain>
    </source>
</reference>